<feature type="compositionally biased region" description="Low complexity" evidence="1">
    <location>
        <begin position="71"/>
        <end position="88"/>
    </location>
</feature>
<dbReference type="EMBL" id="JANPWB010000008">
    <property type="protein sequence ID" value="KAJ1159798.1"/>
    <property type="molecule type" value="Genomic_DNA"/>
</dbReference>
<reference evidence="2" key="1">
    <citation type="journal article" date="2022" name="bioRxiv">
        <title>Sequencing and chromosome-scale assembly of the giantPleurodeles waltlgenome.</title>
        <authorList>
            <person name="Brown T."/>
            <person name="Elewa A."/>
            <person name="Iarovenko S."/>
            <person name="Subramanian E."/>
            <person name="Araus A.J."/>
            <person name="Petzold A."/>
            <person name="Susuki M."/>
            <person name="Suzuki K.-i.T."/>
            <person name="Hayashi T."/>
            <person name="Toyoda A."/>
            <person name="Oliveira C."/>
            <person name="Osipova E."/>
            <person name="Leigh N.D."/>
            <person name="Simon A."/>
            <person name="Yun M.H."/>
        </authorList>
    </citation>
    <scope>NUCLEOTIDE SEQUENCE</scope>
    <source>
        <strain evidence="2">20211129_DDA</strain>
        <tissue evidence="2">Liver</tissue>
    </source>
</reference>
<dbReference type="Proteomes" id="UP001066276">
    <property type="component" value="Chromosome 4_2"/>
</dbReference>
<evidence type="ECO:0000313" key="2">
    <source>
        <dbReference type="EMBL" id="KAJ1159798.1"/>
    </source>
</evidence>
<feature type="compositionally biased region" description="Pro residues" evidence="1">
    <location>
        <begin position="115"/>
        <end position="130"/>
    </location>
</feature>
<gene>
    <name evidence="2" type="ORF">NDU88_000303</name>
</gene>
<feature type="region of interest" description="Disordered" evidence="1">
    <location>
        <begin position="15"/>
        <end position="146"/>
    </location>
</feature>
<organism evidence="2 3">
    <name type="scientific">Pleurodeles waltl</name>
    <name type="common">Iberian ribbed newt</name>
    <dbReference type="NCBI Taxonomy" id="8319"/>
    <lineage>
        <taxon>Eukaryota</taxon>
        <taxon>Metazoa</taxon>
        <taxon>Chordata</taxon>
        <taxon>Craniata</taxon>
        <taxon>Vertebrata</taxon>
        <taxon>Euteleostomi</taxon>
        <taxon>Amphibia</taxon>
        <taxon>Batrachia</taxon>
        <taxon>Caudata</taxon>
        <taxon>Salamandroidea</taxon>
        <taxon>Salamandridae</taxon>
        <taxon>Pleurodelinae</taxon>
        <taxon>Pleurodeles</taxon>
    </lineage>
</organism>
<feature type="compositionally biased region" description="Polar residues" evidence="1">
    <location>
        <begin position="40"/>
        <end position="51"/>
    </location>
</feature>
<keyword evidence="3" id="KW-1185">Reference proteome</keyword>
<evidence type="ECO:0000313" key="3">
    <source>
        <dbReference type="Proteomes" id="UP001066276"/>
    </source>
</evidence>
<evidence type="ECO:0000256" key="1">
    <source>
        <dbReference type="SAM" id="MobiDB-lite"/>
    </source>
</evidence>
<sequence length="146" mass="15386">MSRVPIWSTATRRSHQCLFGFSAGRQGPLSTLRPQEKHQPNQMPSTTQAQVPQAAIRSNGPKPGSDNVQEASSSAQGPAGGPHAAATPKLQPQSSNPYHRPSALSLSIVGATQRPEPPSAPQAWPGPPDTGPHYSVSHLETPADYS</sequence>
<proteinExistence type="predicted"/>
<comment type="caution">
    <text evidence="2">The sequence shown here is derived from an EMBL/GenBank/DDBJ whole genome shotgun (WGS) entry which is preliminary data.</text>
</comment>
<protein>
    <submittedName>
        <fullName evidence="2">Uncharacterized protein</fullName>
    </submittedName>
</protein>
<name>A0AAV7S9P9_PLEWA</name>
<accession>A0AAV7S9P9</accession>
<dbReference type="AlphaFoldDB" id="A0AAV7S9P9"/>